<dbReference type="AlphaFoldDB" id="A0A5C4NZA4"/>
<dbReference type="PROSITE" id="PS51257">
    <property type="entry name" value="PROKAR_LIPOPROTEIN"/>
    <property type="match status" value="1"/>
</dbReference>
<dbReference type="PANTHER" id="PTHR11102">
    <property type="entry name" value="SEL-1-LIKE PROTEIN"/>
    <property type="match status" value="1"/>
</dbReference>
<dbReference type="Proteomes" id="UP000305681">
    <property type="component" value="Unassembled WGS sequence"/>
</dbReference>
<accession>A0A5C4NZA4</accession>
<dbReference type="SUPFAM" id="SSF81901">
    <property type="entry name" value="HCP-like"/>
    <property type="match status" value="1"/>
</dbReference>
<dbReference type="SMART" id="SM00671">
    <property type="entry name" value="SEL1"/>
    <property type="match status" value="1"/>
</dbReference>
<dbReference type="PANTHER" id="PTHR11102:SF160">
    <property type="entry name" value="ERAD-ASSOCIATED E3 UBIQUITIN-PROTEIN LIGASE COMPONENT HRD3"/>
    <property type="match status" value="1"/>
</dbReference>
<feature type="domain" description="DUF6396" evidence="1">
    <location>
        <begin position="275"/>
        <end position="335"/>
    </location>
</feature>
<evidence type="ECO:0000313" key="2">
    <source>
        <dbReference type="EMBL" id="TNC78868.1"/>
    </source>
</evidence>
<dbReference type="RefSeq" id="WP_139089879.1">
    <property type="nucleotide sequence ID" value="NZ_VDGE01000001.1"/>
</dbReference>
<gene>
    <name evidence="2" type="ORF">FHI69_06370</name>
</gene>
<dbReference type="Pfam" id="PF19933">
    <property type="entry name" value="DUF6396"/>
    <property type="match status" value="1"/>
</dbReference>
<comment type="caution">
    <text evidence="2">The sequence shown here is derived from an EMBL/GenBank/DDBJ whole genome shotgun (WGS) entry which is preliminary data.</text>
</comment>
<dbReference type="InterPro" id="IPR011990">
    <property type="entry name" value="TPR-like_helical_dom_sf"/>
</dbReference>
<sequence length="532" mass="59244">MKKYKNFPFPLPFFILAVFLIFTLGACKMSNDTKEILPRDQSLPLFNPHVPHFICETEASKVPPIDAQAEDWFLEARAMEDPEIAVEDRDYKKIVDLTRQAARRLHWKAMLNLASLYVEGRDPLYGNEDAVQLVEKAMRLGIPAAYDRMGTYYANSTGVDGDITRAYAFWQKAAQMGNPQALGFLGEKLTAGEDHPSIGMWGNIPVATKMLECALAQGYGQAAFDLHYLYVVLRSSDGTANGGGTPETKARALKVLHEGVKFGCENCANALQIEFDHPFDLANMFAPHIDKARGLRYGMLGDALGFNPNRRFPNLDKILPLPPADLPPWDGQRKSLLDAAMGVRPPPAIPQPGAASFSKEPYFLAAGYALRPTGLHSDAPTAPFSAYWQPAQGQGLTEPARLFRKDEEFHHFSVLDAAGKTRYGPVTWEQCLTIRHNHGVVEPRAVHGLLREVARPEPWLSCACDQACPVSGVWQPWVAADHPLQAIVNQYWRQAWLTQGAPFPRPHRDWLLDLPDDDVTWHLMDASLPDLG</sequence>
<name>A0A5C4NZA4_9BURK</name>
<protein>
    <submittedName>
        <fullName evidence="2">Sel1 repeat family protein</fullName>
    </submittedName>
</protein>
<reference evidence="2 3" key="1">
    <citation type="submission" date="2019-06" db="EMBL/GenBank/DDBJ databases">
        <title>Genome sequence of Janthinobacterium lividum UCD_MED1.</title>
        <authorList>
            <person name="De Leon M.E."/>
            <person name="Jospin G."/>
        </authorList>
    </citation>
    <scope>NUCLEOTIDE SEQUENCE [LARGE SCALE GENOMIC DNA]</scope>
    <source>
        <strain evidence="2 3">UCD_MED1</strain>
    </source>
</reference>
<dbReference type="Gene3D" id="1.25.40.10">
    <property type="entry name" value="Tetratricopeptide repeat domain"/>
    <property type="match status" value="1"/>
</dbReference>
<dbReference type="InterPro" id="IPR006597">
    <property type="entry name" value="Sel1-like"/>
</dbReference>
<dbReference type="InterPro" id="IPR045653">
    <property type="entry name" value="DUF6396"/>
</dbReference>
<organism evidence="2 3">
    <name type="scientific">Janthinobacterium lividum</name>
    <dbReference type="NCBI Taxonomy" id="29581"/>
    <lineage>
        <taxon>Bacteria</taxon>
        <taxon>Pseudomonadati</taxon>
        <taxon>Pseudomonadota</taxon>
        <taxon>Betaproteobacteria</taxon>
        <taxon>Burkholderiales</taxon>
        <taxon>Oxalobacteraceae</taxon>
        <taxon>Janthinobacterium</taxon>
    </lineage>
</organism>
<evidence type="ECO:0000259" key="1">
    <source>
        <dbReference type="Pfam" id="PF19933"/>
    </source>
</evidence>
<evidence type="ECO:0000313" key="3">
    <source>
        <dbReference type="Proteomes" id="UP000305681"/>
    </source>
</evidence>
<proteinExistence type="predicted"/>
<dbReference type="InterPro" id="IPR050767">
    <property type="entry name" value="Sel1_AlgK"/>
</dbReference>
<dbReference type="EMBL" id="VDGE01000001">
    <property type="protein sequence ID" value="TNC78868.1"/>
    <property type="molecule type" value="Genomic_DNA"/>
</dbReference>